<keyword evidence="2 4" id="KW-0238">DNA-binding</keyword>
<dbReference type="PANTHER" id="PTHR30055:SF234">
    <property type="entry name" value="HTH-TYPE TRANSCRIPTIONAL REGULATOR BETI"/>
    <property type="match status" value="1"/>
</dbReference>
<dbReference type="InterPro" id="IPR009057">
    <property type="entry name" value="Homeodomain-like_sf"/>
</dbReference>
<dbReference type="Pfam" id="PF00440">
    <property type="entry name" value="TetR_N"/>
    <property type="match status" value="1"/>
</dbReference>
<dbReference type="InterPro" id="IPR036271">
    <property type="entry name" value="Tet_transcr_reg_TetR-rel_C_sf"/>
</dbReference>
<dbReference type="PANTHER" id="PTHR30055">
    <property type="entry name" value="HTH-TYPE TRANSCRIPTIONAL REGULATOR RUTR"/>
    <property type="match status" value="1"/>
</dbReference>
<dbReference type="EMBL" id="JAAFYZ010000007">
    <property type="protein sequence ID" value="MBS2545875.1"/>
    <property type="molecule type" value="Genomic_DNA"/>
</dbReference>
<dbReference type="Gene3D" id="1.10.357.10">
    <property type="entry name" value="Tetracycline Repressor, domain 2"/>
    <property type="match status" value="1"/>
</dbReference>
<evidence type="ECO:0000259" key="5">
    <source>
        <dbReference type="PROSITE" id="PS50977"/>
    </source>
</evidence>
<proteinExistence type="predicted"/>
<evidence type="ECO:0000256" key="3">
    <source>
        <dbReference type="ARBA" id="ARBA00023163"/>
    </source>
</evidence>
<gene>
    <name evidence="6" type="ORF">KGQ19_03240</name>
</gene>
<dbReference type="SUPFAM" id="SSF48498">
    <property type="entry name" value="Tetracyclin repressor-like, C-terminal domain"/>
    <property type="match status" value="1"/>
</dbReference>
<protein>
    <submittedName>
        <fullName evidence="6">TetR family transcriptional regulator</fullName>
    </submittedName>
</protein>
<dbReference type="SUPFAM" id="SSF46689">
    <property type="entry name" value="Homeodomain-like"/>
    <property type="match status" value="1"/>
</dbReference>
<name>A0ABS5KIX9_9ACTN</name>
<dbReference type="PROSITE" id="PS50977">
    <property type="entry name" value="HTH_TETR_2"/>
    <property type="match status" value="1"/>
</dbReference>
<evidence type="ECO:0000256" key="4">
    <source>
        <dbReference type="PROSITE-ProRule" id="PRU00335"/>
    </source>
</evidence>
<evidence type="ECO:0000313" key="6">
    <source>
        <dbReference type="EMBL" id="MBS2545875.1"/>
    </source>
</evidence>
<dbReference type="InterPro" id="IPR050109">
    <property type="entry name" value="HTH-type_TetR-like_transc_reg"/>
</dbReference>
<reference evidence="6 7" key="1">
    <citation type="submission" date="2020-02" db="EMBL/GenBank/DDBJ databases">
        <title>Acidophilic actinobacteria isolated from forest soil.</title>
        <authorList>
            <person name="Golinska P."/>
        </authorList>
    </citation>
    <scope>NUCLEOTIDE SEQUENCE [LARGE SCALE GENOMIC DNA]</scope>
    <source>
        <strain evidence="6 7">NL8</strain>
    </source>
</reference>
<accession>A0ABS5KIX9</accession>
<evidence type="ECO:0000256" key="2">
    <source>
        <dbReference type="ARBA" id="ARBA00023125"/>
    </source>
</evidence>
<feature type="DNA-binding region" description="H-T-H motif" evidence="4">
    <location>
        <begin position="27"/>
        <end position="46"/>
    </location>
</feature>
<feature type="domain" description="HTH tetR-type" evidence="5">
    <location>
        <begin position="6"/>
        <end position="64"/>
    </location>
</feature>
<sequence length="179" mass="19310">MRADAAQNLDAVLQTGARLLAQNPATTMAAIAAAAGVDRRTVYRRFANREALLSAVYTAKLDASQAVLDAARLTEAPVAIALHGYVEAIIPVSRRWPLDIRRMMKDDPEAERRAEEQRARLAAFLRRAADEGLIRQGLPPGWAMALLGGMVDDMAHVFTDIEPGPAADLVVDSLLRGVG</sequence>
<keyword evidence="7" id="KW-1185">Reference proteome</keyword>
<evidence type="ECO:0000313" key="7">
    <source>
        <dbReference type="Proteomes" id="UP000730482"/>
    </source>
</evidence>
<dbReference type="RefSeq" id="WP_212007530.1">
    <property type="nucleotide sequence ID" value="NZ_JAAFYZ010000007.1"/>
</dbReference>
<comment type="caution">
    <text evidence="6">The sequence shown here is derived from an EMBL/GenBank/DDBJ whole genome shotgun (WGS) entry which is preliminary data.</text>
</comment>
<dbReference type="Proteomes" id="UP000730482">
    <property type="component" value="Unassembled WGS sequence"/>
</dbReference>
<keyword evidence="3" id="KW-0804">Transcription</keyword>
<dbReference type="InterPro" id="IPR001647">
    <property type="entry name" value="HTH_TetR"/>
</dbReference>
<keyword evidence="1" id="KW-0805">Transcription regulation</keyword>
<organism evidence="6 7">
    <name type="scientific">Catenulispora pinistramenti</name>
    <dbReference type="NCBI Taxonomy" id="2705254"/>
    <lineage>
        <taxon>Bacteria</taxon>
        <taxon>Bacillati</taxon>
        <taxon>Actinomycetota</taxon>
        <taxon>Actinomycetes</taxon>
        <taxon>Catenulisporales</taxon>
        <taxon>Catenulisporaceae</taxon>
        <taxon>Catenulispora</taxon>
    </lineage>
</organism>
<evidence type="ECO:0000256" key="1">
    <source>
        <dbReference type="ARBA" id="ARBA00023015"/>
    </source>
</evidence>